<evidence type="ECO:0000256" key="3">
    <source>
        <dbReference type="ARBA" id="ARBA00023125"/>
    </source>
</evidence>
<protein>
    <recommendedName>
        <fullName evidence="4">Heat shock protein 15</fullName>
    </recommendedName>
</protein>
<proteinExistence type="inferred from homology"/>
<evidence type="ECO:0000313" key="7">
    <source>
        <dbReference type="EMBL" id="MET4757083.1"/>
    </source>
</evidence>
<dbReference type="EMBL" id="JBEWTB010000002">
    <property type="protein sequence ID" value="MET4757083.1"/>
    <property type="molecule type" value="Genomic_DNA"/>
</dbReference>
<keyword evidence="2 4" id="KW-0694">RNA-binding</keyword>
<dbReference type="Gene3D" id="3.10.290.10">
    <property type="entry name" value="RNA-binding S4 domain"/>
    <property type="match status" value="1"/>
</dbReference>
<dbReference type="InterPro" id="IPR025708">
    <property type="entry name" value="HSP15"/>
</dbReference>
<evidence type="ECO:0000256" key="2">
    <source>
        <dbReference type="ARBA" id="ARBA00022884"/>
    </source>
</evidence>
<dbReference type="NCBIfam" id="NF007673">
    <property type="entry name" value="PRK10348.1"/>
    <property type="match status" value="1"/>
</dbReference>
<evidence type="ECO:0000313" key="8">
    <source>
        <dbReference type="Proteomes" id="UP001549366"/>
    </source>
</evidence>
<sequence length="142" mass="16362">MSQSNSKLNNKSDSKIRLDKWLWAARFYKTRNIAKEAIDGGKVHLNGSRCKPGKEPKVGDELRLRVGWDEKTVIVRALSDKRQKADIAQQLYEETANSIARREASAEQRKTLRGATPRPERRPDKKQRRDIMKQKADFGLDD</sequence>
<evidence type="ECO:0000256" key="1">
    <source>
        <dbReference type="ARBA" id="ARBA00008396"/>
    </source>
</evidence>
<organism evidence="7 8">
    <name type="scientific">Endozoicomonas lisbonensis</name>
    <dbReference type="NCBI Taxonomy" id="3120522"/>
    <lineage>
        <taxon>Bacteria</taxon>
        <taxon>Pseudomonadati</taxon>
        <taxon>Pseudomonadota</taxon>
        <taxon>Gammaproteobacteria</taxon>
        <taxon>Oceanospirillales</taxon>
        <taxon>Endozoicomonadaceae</taxon>
        <taxon>Endozoicomonas</taxon>
    </lineage>
</organism>
<gene>
    <name evidence="7" type="ORF">V5J35_002275</name>
</gene>
<reference evidence="7 8" key="1">
    <citation type="submission" date="2024-06" db="EMBL/GenBank/DDBJ databases">
        <title>Genomic Encyclopedia of Type Strains, Phase V (KMG-V): Genome sequencing to study the core and pangenomes of soil and plant-associated prokaryotes.</title>
        <authorList>
            <person name="Whitman W."/>
        </authorList>
    </citation>
    <scope>NUCLEOTIDE SEQUENCE [LARGE SCALE GENOMIC DNA]</scope>
    <source>
        <strain evidence="7 8">NE40</strain>
    </source>
</reference>
<dbReference type="CDD" id="cd00165">
    <property type="entry name" value="S4"/>
    <property type="match status" value="1"/>
</dbReference>
<comment type="similarity">
    <text evidence="1 4">Belongs to the HSP15 family.</text>
</comment>
<feature type="compositionally biased region" description="Basic and acidic residues" evidence="5">
    <location>
        <begin position="100"/>
        <end position="110"/>
    </location>
</feature>
<evidence type="ECO:0000256" key="4">
    <source>
        <dbReference type="PIRNR" id="PIRNR016821"/>
    </source>
</evidence>
<evidence type="ECO:0000259" key="6">
    <source>
        <dbReference type="SMART" id="SM00363"/>
    </source>
</evidence>
<feature type="region of interest" description="Disordered" evidence="5">
    <location>
        <begin position="99"/>
        <end position="142"/>
    </location>
</feature>
<dbReference type="PROSITE" id="PS50889">
    <property type="entry name" value="S4"/>
    <property type="match status" value="1"/>
</dbReference>
<keyword evidence="7" id="KW-0346">Stress response</keyword>
<dbReference type="RefSeq" id="WP_354007260.1">
    <property type="nucleotide sequence ID" value="NZ_JBEWTA010000001.1"/>
</dbReference>
<name>A0ABV2SH33_9GAMM</name>
<dbReference type="Pfam" id="PF01479">
    <property type="entry name" value="S4"/>
    <property type="match status" value="1"/>
</dbReference>
<keyword evidence="3 4" id="KW-0238">DNA-binding</keyword>
<feature type="domain" description="RNA-binding S4" evidence="6">
    <location>
        <begin position="16"/>
        <end position="79"/>
    </location>
</feature>
<keyword evidence="8" id="KW-1185">Reference proteome</keyword>
<comment type="caution">
    <text evidence="7">The sequence shown here is derived from an EMBL/GenBank/DDBJ whole genome shotgun (WGS) entry which is preliminary data.</text>
</comment>
<dbReference type="SMART" id="SM00363">
    <property type="entry name" value="S4"/>
    <property type="match status" value="1"/>
</dbReference>
<dbReference type="InterPro" id="IPR036986">
    <property type="entry name" value="S4_RNA-bd_sf"/>
</dbReference>
<dbReference type="SUPFAM" id="SSF55174">
    <property type="entry name" value="Alpha-L RNA-binding motif"/>
    <property type="match status" value="1"/>
</dbReference>
<feature type="compositionally biased region" description="Basic and acidic residues" evidence="5">
    <location>
        <begin position="118"/>
        <end position="142"/>
    </location>
</feature>
<dbReference type="InterPro" id="IPR002942">
    <property type="entry name" value="S4_RNA-bd"/>
</dbReference>
<accession>A0ABV2SH33</accession>
<dbReference type="Proteomes" id="UP001549366">
    <property type="component" value="Unassembled WGS sequence"/>
</dbReference>
<evidence type="ECO:0000256" key="5">
    <source>
        <dbReference type="SAM" id="MobiDB-lite"/>
    </source>
</evidence>
<dbReference type="PIRSF" id="PIRSF016821">
    <property type="entry name" value="HSP15"/>
    <property type="match status" value="1"/>
</dbReference>